<dbReference type="RefSeq" id="XP_018709993.1">
    <property type="nucleotide sequence ID" value="XM_018855075.1"/>
</dbReference>
<keyword evidence="1" id="KW-0732">Signal</keyword>
<dbReference type="AlphaFoldDB" id="A0A1A0H679"/>
<dbReference type="Proteomes" id="UP000092555">
    <property type="component" value="Unassembled WGS sequence"/>
</dbReference>
<feature type="chain" id="PRO_5008291719" evidence="1">
    <location>
        <begin position="20"/>
        <end position="94"/>
    </location>
</feature>
<evidence type="ECO:0000256" key="1">
    <source>
        <dbReference type="SAM" id="SignalP"/>
    </source>
</evidence>
<gene>
    <name evidence="2" type="ORF">METBIDRAFT_214330</name>
</gene>
<dbReference type="GeneID" id="30028051"/>
<name>A0A1A0H679_9ASCO</name>
<organism evidence="2 3">
    <name type="scientific">Metschnikowia bicuspidata var. bicuspidata NRRL YB-4993</name>
    <dbReference type="NCBI Taxonomy" id="869754"/>
    <lineage>
        <taxon>Eukaryota</taxon>
        <taxon>Fungi</taxon>
        <taxon>Dikarya</taxon>
        <taxon>Ascomycota</taxon>
        <taxon>Saccharomycotina</taxon>
        <taxon>Pichiomycetes</taxon>
        <taxon>Metschnikowiaceae</taxon>
        <taxon>Metschnikowia</taxon>
    </lineage>
</organism>
<evidence type="ECO:0000313" key="3">
    <source>
        <dbReference type="Proteomes" id="UP000092555"/>
    </source>
</evidence>
<proteinExistence type="predicted"/>
<feature type="signal peptide" evidence="1">
    <location>
        <begin position="1"/>
        <end position="19"/>
    </location>
</feature>
<keyword evidence="3" id="KW-1185">Reference proteome</keyword>
<reference evidence="2 3" key="1">
    <citation type="submission" date="2016-05" db="EMBL/GenBank/DDBJ databases">
        <title>Comparative genomics of biotechnologically important yeasts.</title>
        <authorList>
            <consortium name="DOE Joint Genome Institute"/>
            <person name="Riley R."/>
            <person name="Haridas S."/>
            <person name="Wolfe K.H."/>
            <person name="Lopes M.R."/>
            <person name="Hittinger C.T."/>
            <person name="Goker M."/>
            <person name="Salamov A."/>
            <person name="Wisecaver J."/>
            <person name="Long T.M."/>
            <person name="Aerts A.L."/>
            <person name="Barry K."/>
            <person name="Choi C."/>
            <person name="Clum A."/>
            <person name="Coughlan A.Y."/>
            <person name="Deshpande S."/>
            <person name="Douglass A.P."/>
            <person name="Hanson S.J."/>
            <person name="Klenk H.-P."/>
            <person name="LaButti K."/>
            <person name="Lapidus A."/>
            <person name="Lindquist E."/>
            <person name="Lipzen A."/>
            <person name="Meier-kolthoff J.P."/>
            <person name="Ohm R.A."/>
            <person name="Otillar R.P."/>
            <person name="Pangilinan J."/>
            <person name="Peng Y."/>
            <person name="Rokas A."/>
            <person name="Rosa C.A."/>
            <person name="Scheuner C."/>
            <person name="Sibirny A.A."/>
            <person name="Slot J.C."/>
            <person name="Stielow J.B."/>
            <person name="Sun H."/>
            <person name="Kurtzman C.P."/>
            <person name="Blackwell M."/>
            <person name="Grigoriev I.V."/>
            <person name="Jeffries T.W."/>
        </authorList>
    </citation>
    <scope>NUCLEOTIDE SEQUENCE [LARGE SCALE GENOMIC DNA]</scope>
    <source>
        <strain evidence="2 3">NRRL YB-4993</strain>
    </source>
</reference>
<accession>A0A1A0H679</accession>
<protein>
    <submittedName>
        <fullName evidence="2">Uncharacterized protein</fullName>
    </submittedName>
</protein>
<sequence length="94" mass="9805">MSCRLAGMAASVLLWAGRAVVGSWRVGLAVVDIGDIGGKGLLGTLVRMAHSPPWVVGWSAGYLHTAGFNQSRLILAVHPRSAHSTQYAIAITAP</sequence>
<evidence type="ECO:0000313" key="2">
    <source>
        <dbReference type="EMBL" id="OBA19465.1"/>
    </source>
</evidence>
<dbReference type="EMBL" id="LXTC01000006">
    <property type="protein sequence ID" value="OBA19465.1"/>
    <property type="molecule type" value="Genomic_DNA"/>
</dbReference>
<comment type="caution">
    <text evidence="2">The sequence shown here is derived from an EMBL/GenBank/DDBJ whole genome shotgun (WGS) entry which is preliminary data.</text>
</comment>